<feature type="transmembrane region" description="Helical" evidence="1">
    <location>
        <begin position="487"/>
        <end position="505"/>
    </location>
</feature>
<feature type="transmembrane region" description="Helical" evidence="1">
    <location>
        <begin position="534"/>
        <end position="553"/>
    </location>
</feature>
<feature type="transmembrane region" description="Helical" evidence="1">
    <location>
        <begin position="210"/>
        <end position="228"/>
    </location>
</feature>
<evidence type="ECO:0000313" key="4">
    <source>
        <dbReference type="Proteomes" id="UP001552299"/>
    </source>
</evidence>
<feature type="transmembrane region" description="Helical" evidence="1">
    <location>
        <begin position="435"/>
        <end position="457"/>
    </location>
</feature>
<feature type="domain" description="Reverse transcriptase zinc-binding" evidence="2">
    <location>
        <begin position="97"/>
        <end position="180"/>
    </location>
</feature>
<keyword evidence="1" id="KW-1133">Transmembrane helix</keyword>
<keyword evidence="1" id="KW-0472">Membrane</keyword>
<feature type="transmembrane region" description="Helical" evidence="1">
    <location>
        <begin position="369"/>
        <end position="394"/>
    </location>
</feature>
<feature type="transmembrane region" description="Helical" evidence="1">
    <location>
        <begin position="274"/>
        <end position="307"/>
    </location>
</feature>
<dbReference type="Pfam" id="PF13966">
    <property type="entry name" value="zf-RVT"/>
    <property type="match status" value="1"/>
</dbReference>
<dbReference type="EMBL" id="JANQDX010000007">
    <property type="protein sequence ID" value="KAL0920956.1"/>
    <property type="molecule type" value="Genomic_DNA"/>
</dbReference>
<evidence type="ECO:0000256" key="1">
    <source>
        <dbReference type="SAM" id="Phobius"/>
    </source>
</evidence>
<sequence length="587" mass="67869">MCSIKWQMEPLLRWELGLANVFFWQDKWVGTYSIDQLINTVSISVDKVKEFITNDRWDVHKLLEIMPENIFQKIIEVRFNFDNEDKLVFSLTNNNTFNTMKVWNYFRTKKHSNKVFAMIWHRNIPATVSVFVWRLLHNFVPADDLLIDKGFNIVSKCQCCCQVESIDHIFLTGPIAVKLWLYFEEVLNVQFFNQCMSIRELIFKWFSKDIGHISHVVCALIVWNLWVARNNARFNGVPLDAGKIITSIHDKIFRIYKVGACWCLLEFSGWGFPGWLVCYLGFFVGSISGLDILGLVILFSVGCWVIFGWGKFGSVLARWGVFQVLRLFLMKILTSFLGGFEILLFYTMLHYGCFFWLGTPGASVRFLGIIAVGKFALLVLLDFVHLFLCILDWIFLFSNTCDRDEVLFYTLMCMDVSSYFTFAENIRGTSLVCCWLWICGLCWLLLFVSGEIVGFSVDGHSNSLCWGGVDWLINFALVCWWKSGYCLRISVVFVAWVVFIIRWLAIQGVQFCCKDGDPADVYCFCFRGRKGDSVLLALMGLFLIHWVGCFLAGRLQVLLGGWSCRAFRATRVLAFQGYPFGRFTFPF</sequence>
<gene>
    <name evidence="3" type="ORF">M5K25_007976</name>
</gene>
<keyword evidence="4" id="KW-1185">Reference proteome</keyword>
<keyword evidence="1" id="KW-0812">Transmembrane</keyword>
<comment type="caution">
    <text evidence="3">The sequence shown here is derived from an EMBL/GenBank/DDBJ whole genome shotgun (WGS) entry which is preliminary data.</text>
</comment>
<evidence type="ECO:0000313" key="3">
    <source>
        <dbReference type="EMBL" id="KAL0920956.1"/>
    </source>
</evidence>
<proteinExistence type="predicted"/>
<dbReference type="Proteomes" id="UP001552299">
    <property type="component" value="Unassembled WGS sequence"/>
</dbReference>
<feature type="transmembrane region" description="Helical" evidence="1">
    <location>
        <begin position="328"/>
        <end position="349"/>
    </location>
</feature>
<protein>
    <recommendedName>
        <fullName evidence="2">Reverse transcriptase zinc-binding domain-containing protein</fullName>
    </recommendedName>
</protein>
<name>A0ABD0V851_DENTH</name>
<dbReference type="InterPro" id="IPR026960">
    <property type="entry name" value="RVT-Znf"/>
</dbReference>
<evidence type="ECO:0000259" key="2">
    <source>
        <dbReference type="Pfam" id="PF13966"/>
    </source>
</evidence>
<reference evidence="3 4" key="1">
    <citation type="journal article" date="2024" name="Plant Biotechnol. J.">
        <title>Dendrobium thyrsiflorum genome and its molecular insights into genes involved in important horticultural traits.</title>
        <authorList>
            <person name="Chen B."/>
            <person name="Wang J.Y."/>
            <person name="Zheng P.J."/>
            <person name="Li K.L."/>
            <person name="Liang Y.M."/>
            <person name="Chen X.F."/>
            <person name="Zhang C."/>
            <person name="Zhao X."/>
            <person name="He X."/>
            <person name="Zhang G.Q."/>
            <person name="Liu Z.J."/>
            <person name="Xu Q."/>
        </authorList>
    </citation>
    <scope>NUCLEOTIDE SEQUENCE [LARGE SCALE GENOMIC DNA]</scope>
    <source>
        <strain evidence="3">GZMU011</strain>
    </source>
</reference>
<dbReference type="AlphaFoldDB" id="A0ABD0V851"/>
<accession>A0ABD0V851</accession>
<organism evidence="3 4">
    <name type="scientific">Dendrobium thyrsiflorum</name>
    <name type="common">Pinecone-like raceme dendrobium</name>
    <name type="synonym">Orchid</name>
    <dbReference type="NCBI Taxonomy" id="117978"/>
    <lineage>
        <taxon>Eukaryota</taxon>
        <taxon>Viridiplantae</taxon>
        <taxon>Streptophyta</taxon>
        <taxon>Embryophyta</taxon>
        <taxon>Tracheophyta</taxon>
        <taxon>Spermatophyta</taxon>
        <taxon>Magnoliopsida</taxon>
        <taxon>Liliopsida</taxon>
        <taxon>Asparagales</taxon>
        <taxon>Orchidaceae</taxon>
        <taxon>Epidendroideae</taxon>
        <taxon>Malaxideae</taxon>
        <taxon>Dendrobiinae</taxon>
        <taxon>Dendrobium</taxon>
    </lineage>
</organism>